<feature type="domain" description="Porin" evidence="11">
    <location>
        <begin position="30"/>
        <end position="327"/>
    </location>
</feature>
<protein>
    <submittedName>
        <fullName evidence="12">Outer membrane protein (Porin)</fullName>
    </submittedName>
</protein>
<dbReference type="GO" id="GO:0015288">
    <property type="term" value="F:porin activity"/>
    <property type="evidence" value="ECO:0007669"/>
    <property type="project" value="UniProtKB-KW"/>
</dbReference>
<evidence type="ECO:0000256" key="4">
    <source>
        <dbReference type="ARBA" id="ARBA00022452"/>
    </source>
</evidence>
<dbReference type="PANTHER" id="PTHR34501">
    <property type="entry name" value="PROTEIN YDDL-RELATED"/>
    <property type="match status" value="1"/>
</dbReference>
<evidence type="ECO:0000313" key="12">
    <source>
        <dbReference type="EMBL" id="SNX43531.1"/>
    </source>
</evidence>
<evidence type="ECO:0000256" key="7">
    <source>
        <dbReference type="ARBA" id="ARBA00023065"/>
    </source>
</evidence>
<evidence type="ECO:0000256" key="8">
    <source>
        <dbReference type="ARBA" id="ARBA00023114"/>
    </source>
</evidence>
<dbReference type="Proteomes" id="UP000219042">
    <property type="component" value="Unassembled WGS sequence"/>
</dbReference>
<comment type="subunit">
    <text evidence="2">Homotrimer.</text>
</comment>
<keyword evidence="7" id="KW-0406">Ion transport</keyword>
<dbReference type="GO" id="GO:0046930">
    <property type="term" value="C:pore complex"/>
    <property type="evidence" value="ECO:0007669"/>
    <property type="project" value="UniProtKB-KW"/>
</dbReference>
<dbReference type="Gene3D" id="2.40.160.10">
    <property type="entry name" value="Porin"/>
    <property type="match status" value="1"/>
</dbReference>
<keyword evidence="9" id="KW-0472">Membrane</keyword>
<gene>
    <name evidence="12" type="ORF">SAMN05421731_101573</name>
</gene>
<keyword evidence="10" id="KW-0998">Cell outer membrane</keyword>
<keyword evidence="8" id="KW-0626">Porin</keyword>
<dbReference type="GO" id="GO:0006811">
    <property type="term" value="P:monoatomic ion transport"/>
    <property type="evidence" value="ECO:0007669"/>
    <property type="project" value="UniProtKB-KW"/>
</dbReference>
<proteinExistence type="predicted"/>
<reference evidence="13" key="1">
    <citation type="submission" date="2016-09" db="EMBL/GenBank/DDBJ databases">
        <authorList>
            <person name="Varghese N."/>
            <person name="Submissions S."/>
        </authorList>
    </citation>
    <scope>NUCLEOTIDE SEQUENCE [LARGE SCALE GENOMIC DNA]</scope>
    <source>
        <strain evidence="13">ANC 4466</strain>
    </source>
</reference>
<evidence type="ECO:0000256" key="5">
    <source>
        <dbReference type="ARBA" id="ARBA00022692"/>
    </source>
</evidence>
<sequence>MLKYVWMSGVFILPIECFADIQLGDLNSPFKVYGVLDYGLNYSHSGAVSSHDFQSGMDYASRLGLKLNLKLNDDVAIVGNAESWIDLRKMELVRDETFARGELIGISSKKYGTLLYGRQMLNISGALEELFATSFAPSTLTYQAYDLGTGAPTFDFRSSRAITYTTPNFKNTTLTFLYTPNQMVGEAPKVLDAKNYAAMAVYDDGINRISASYNELVSNYSVNYNGIVYDEIKTRDYRTFVQRKINKNLTIIGTANHLKPNSPDAVSAQIYGTMIDFQQPKYNLKAAIYHRQVDKHDLSAMIYAFGANYHFNKHLDAYIRAEYINNSSKARYTMNNILLESPGDDPSTYGIGLKFMF</sequence>
<dbReference type="InterPro" id="IPR033900">
    <property type="entry name" value="Gram_neg_porin_domain"/>
</dbReference>
<keyword evidence="13" id="KW-1185">Reference proteome</keyword>
<dbReference type="InterPro" id="IPR050298">
    <property type="entry name" value="Gram-neg_bact_OMP"/>
</dbReference>
<accession>A0A240E4T0</accession>
<dbReference type="OrthoDB" id="8957883at2"/>
<evidence type="ECO:0000256" key="2">
    <source>
        <dbReference type="ARBA" id="ARBA00011233"/>
    </source>
</evidence>
<evidence type="ECO:0000256" key="3">
    <source>
        <dbReference type="ARBA" id="ARBA00022448"/>
    </source>
</evidence>
<organism evidence="12 13">
    <name type="scientific">Acinetobacter puyangensis</name>
    <dbReference type="NCBI Taxonomy" id="1096779"/>
    <lineage>
        <taxon>Bacteria</taxon>
        <taxon>Pseudomonadati</taxon>
        <taxon>Pseudomonadota</taxon>
        <taxon>Gammaproteobacteria</taxon>
        <taxon>Moraxellales</taxon>
        <taxon>Moraxellaceae</taxon>
        <taxon>Acinetobacter</taxon>
    </lineage>
</organism>
<evidence type="ECO:0000256" key="9">
    <source>
        <dbReference type="ARBA" id="ARBA00023136"/>
    </source>
</evidence>
<evidence type="ECO:0000259" key="11">
    <source>
        <dbReference type="Pfam" id="PF13609"/>
    </source>
</evidence>
<evidence type="ECO:0000256" key="6">
    <source>
        <dbReference type="ARBA" id="ARBA00022729"/>
    </source>
</evidence>
<dbReference type="SUPFAM" id="SSF56935">
    <property type="entry name" value="Porins"/>
    <property type="match status" value="1"/>
</dbReference>
<keyword evidence="4" id="KW-1134">Transmembrane beta strand</keyword>
<dbReference type="InterPro" id="IPR023614">
    <property type="entry name" value="Porin_dom_sf"/>
</dbReference>
<dbReference type="PANTHER" id="PTHR34501:SF9">
    <property type="entry name" value="MAJOR OUTER MEMBRANE PROTEIN P.IA"/>
    <property type="match status" value="1"/>
</dbReference>
<dbReference type="CDD" id="cd00342">
    <property type="entry name" value="gram_neg_porins"/>
    <property type="match status" value="1"/>
</dbReference>
<keyword evidence="5" id="KW-0812">Transmembrane</keyword>
<dbReference type="RefSeq" id="WP_097077813.1">
    <property type="nucleotide sequence ID" value="NZ_BAABHT010000020.1"/>
</dbReference>
<evidence type="ECO:0000256" key="10">
    <source>
        <dbReference type="ARBA" id="ARBA00023237"/>
    </source>
</evidence>
<dbReference type="EMBL" id="OANT01000001">
    <property type="protein sequence ID" value="SNX43531.1"/>
    <property type="molecule type" value="Genomic_DNA"/>
</dbReference>
<keyword evidence="6" id="KW-0732">Signal</keyword>
<keyword evidence="3" id="KW-0813">Transport</keyword>
<evidence type="ECO:0000256" key="1">
    <source>
        <dbReference type="ARBA" id="ARBA00004571"/>
    </source>
</evidence>
<comment type="subcellular location">
    <subcellularLocation>
        <location evidence="1">Cell outer membrane</location>
        <topology evidence="1">Multi-pass membrane protein</topology>
    </subcellularLocation>
</comment>
<name>A0A240E4T0_9GAMM</name>
<dbReference type="GO" id="GO:0009279">
    <property type="term" value="C:cell outer membrane"/>
    <property type="evidence" value="ECO:0007669"/>
    <property type="project" value="UniProtKB-SubCell"/>
</dbReference>
<dbReference type="Pfam" id="PF13609">
    <property type="entry name" value="Porin_4"/>
    <property type="match status" value="1"/>
</dbReference>
<dbReference type="AlphaFoldDB" id="A0A240E4T0"/>
<evidence type="ECO:0000313" key="13">
    <source>
        <dbReference type="Proteomes" id="UP000219042"/>
    </source>
</evidence>